<dbReference type="Gene3D" id="3.40.50.720">
    <property type="entry name" value="NAD(P)-binding Rossmann-like Domain"/>
    <property type="match status" value="1"/>
</dbReference>
<organism evidence="5 6">
    <name type="scientific">Pendulispora brunnea</name>
    <dbReference type="NCBI Taxonomy" id="2905690"/>
    <lineage>
        <taxon>Bacteria</taxon>
        <taxon>Pseudomonadati</taxon>
        <taxon>Myxococcota</taxon>
        <taxon>Myxococcia</taxon>
        <taxon>Myxococcales</taxon>
        <taxon>Sorangiineae</taxon>
        <taxon>Pendulisporaceae</taxon>
        <taxon>Pendulispora</taxon>
    </lineage>
</organism>
<evidence type="ECO:0000259" key="4">
    <source>
        <dbReference type="SMART" id="SM00822"/>
    </source>
</evidence>
<dbReference type="EMBL" id="CP089982">
    <property type="protein sequence ID" value="WXA90017.1"/>
    <property type="molecule type" value="Genomic_DNA"/>
</dbReference>
<evidence type="ECO:0000256" key="3">
    <source>
        <dbReference type="RuleBase" id="RU000363"/>
    </source>
</evidence>
<feature type="domain" description="Ketoreductase" evidence="4">
    <location>
        <begin position="7"/>
        <end position="194"/>
    </location>
</feature>
<dbReference type="Proteomes" id="UP001379533">
    <property type="component" value="Chromosome"/>
</dbReference>
<dbReference type="Pfam" id="PF00106">
    <property type="entry name" value="adh_short"/>
    <property type="match status" value="1"/>
</dbReference>
<evidence type="ECO:0000313" key="6">
    <source>
        <dbReference type="Proteomes" id="UP001379533"/>
    </source>
</evidence>
<dbReference type="PANTHER" id="PTHR43391">
    <property type="entry name" value="RETINOL DEHYDROGENASE-RELATED"/>
    <property type="match status" value="1"/>
</dbReference>
<keyword evidence="6" id="KW-1185">Reference proteome</keyword>
<keyword evidence="2" id="KW-0560">Oxidoreductase</keyword>
<dbReference type="SMART" id="SM00822">
    <property type="entry name" value="PKS_KR"/>
    <property type="match status" value="1"/>
</dbReference>
<sequence length="278" mass="29363">MKEIEGKVAVVTGAASGIGRALALEMARAKASVVLADVDEKGLAETAALVTGVGAAARTVKCDVSKPEQVDQLAARSFEHFGAVHFLFNNAGVGVLGPTWTATVEDWQWVFGINVMGVAHGIRAFVPRMLEKGLEGHVMNTASVAGLVTVPGNAVYAASKHAVVALSECLHHDLKIAGAKIGVSVLCPAYVNTAIGDSARNRPQELSATNPLAADYEPLLRKALASGRLSAEDVAKIALEAIRNDRFYVLPHPKIKGSIETRMRDILDDRNPTNTLPT</sequence>
<dbReference type="RefSeq" id="WP_394840630.1">
    <property type="nucleotide sequence ID" value="NZ_CP089982.1"/>
</dbReference>
<evidence type="ECO:0000256" key="1">
    <source>
        <dbReference type="ARBA" id="ARBA00006484"/>
    </source>
</evidence>
<protein>
    <submittedName>
        <fullName evidence="5">SDR family NAD(P)-dependent oxidoreductase</fullName>
    </submittedName>
</protein>
<gene>
    <name evidence="5" type="ORF">LZC95_26380</name>
</gene>
<dbReference type="InterPro" id="IPR020904">
    <property type="entry name" value="Sc_DH/Rdtase_CS"/>
</dbReference>
<dbReference type="CDD" id="cd05233">
    <property type="entry name" value="SDR_c"/>
    <property type="match status" value="1"/>
</dbReference>
<evidence type="ECO:0000256" key="2">
    <source>
        <dbReference type="ARBA" id="ARBA00023002"/>
    </source>
</evidence>
<dbReference type="NCBIfam" id="NF004843">
    <property type="entry name" value="PRK06194.1"/>
    <property type="match status" value="1"/>
</dbReference>
<comment type="similarity">
    <text evidence="1 3">Belongs to the short-chain dehydrogenases/reductases (SDR) family.</text>
</comment>
<dbReference type="PROSITE" id="PS00061">
    <property type="entry name" value="ADH_SHORT"/>
    <property type="match status" value="1"/>
</dbReference>
<dbReference type="PANTHER" id="PTHR43391:SF26">
    <property type="entry name" value="BLL7251 PROTEIN"/>
    <property type="match status" value="1"/>
</dbReference>
<dbReference type="SUPFAM" id="SSF51735">
    <property type="entry name" value="NAD(P)-binding Rossmann-fold domains"/>
    <property type="match status" value="1"/>
</dbReference>
<reference evidence="5 6" key="1">
    <citation type="submission" date="2021-12" db="EMBL/GenBank/DDBJ databases">
        <title>Discovery of the Pendulisporaceae a myxobacterial family with distinct sporulation behavior and unique specialized metabolism.</title>
        <authorList>
            <person name="Garcia R."/>
            <person name="Popoff A."/>
            <person name="Bader C.D."/>
            <person name="Loehr J."/>
            <person name="Walesch S."/>
            <person name="Walt C."/>
            <person name="Boldt J."/>
            <person name="Bunk B."/>
            <person name="Haeckl F.J.F.P.J."/>
            <person name="Gunesch A.P."/>
            <person name="Birkelbach J."/>
            <person name="Nuebel U."/>
            <person name="Pietschmann T."/>
            <person name="Bach T."/>
            <person name="Mueller R."/>
        </authorList>
    </citation>
    <scope>NUCLEOTIDE SEQUENCE [LARGE SCALE GENOMIC DNA]</scope>
    <source>
        <strain evidence="5 6">MSr12523</strain>
    </source>
</reference>
<evidence type="ECO:0000313" key="5">
    <source>
        <dbReference type="EMBL" id="WXA90017.1"/>
    </source>
</evidence>
<proteinExistence type="inferred from homology"/>
<dbReference type="PRINTS" id="PR00080">
    <property type="entry name" value="SDRFAMILY"/>
</dbReference>
<accession>A0ABZ2JU68</accession>
<dbReference type="PRINTS" id="PR00081">
    <property type="entry name" value="GDHRDH"/>
</dbReference>
<dbReference type="InterPro" id="IPR057326">
    <property type="entry name" value="KR_dom"/>
</dbReference>
<name>A0ABZ2JU68_9BACT</name>
<dbReference type="InterPro" id="IPR002347">
    <property type="entry name" value="SDR_fam"/>
</dbReference>
<dbReference type="InterPro" id="IPR036291">
    <property type="entry name" value="NAD(P)-bd_dom_sf"/>
</dbReference>